<reference evidence="3" key="1">
    <citation type="submission" date="2023-03" db="EMBL/GenBank/DDBJ databases">
        <title>Massive genome expansion in bonnet fungi (Mycena s.s.) driven by repeated elements and novel gene families across ecological guilds.</title>
        <authorList>
            <consortium name="Lawrence Berkeley National Laboratory"/>
            <person name="Harder C.B."/>
            <person name="Miyauchi S."/>
            <person name="Viragh M."/>
            <person name="Kuo A."/>
            <person name="Thoen E."/>
            <person name="Andreopoulos B."/>
            <person name="Lu D."/>
            <person name="Skrede I."/>
            <person name="Drula E."/>
            <person name="Henrissat B."/>
            <person name="Morin E."/>
            <person name="Kohler A."/>
            <person name="Barry K."/>
            <person name="LaButti K."/>
            <person name="Morin E."/>
            <person name="Salamov A."/>
            <person name="Lipzen A."/>
            <person name="Mereny Z."/>
            <person name="Hegedus B."/>
            <person name="Baldrian P."/>
            <person name="Stursova M."/>
            <person name="Weitz H."/>
            <person name="Taylor A."/>
            <person name="Grigoriev I.V."/>
            <person name="Nagy L.G."/>
            <person name="Martin F."/>
            <person name="Kauserud H."/>
        </authorList>
    </citation>
    <scope>NUCLEOTIDE SEQUENCE</scope>
    <source>
        <strain evidence="3">CBHHK067</strain>
    </source>
</reference>
<feature type="compositionally biased region" description="Low complexity" evidence="1">
    <location>
        <begin position="389"/>
        <end position="399"/>
    </location>
</feature>
<protein>
    <recommendedName>
        <fullName evidence="2">DUF6532 domain-containing protein</fullName>
    </recommendedName>
</protein>
<feature type="domain" description="DUF6532" evidence="2">
    <location>
        <begin position="474"/>
        <end position="687"/>
    </location>
</feature>
<feature type="region of interest" description="Disordered" evidence="1">
    <location>
        <begin position="19"/>
        <end position="218"/>
    </location>
</feature>
<dbReference type="Proteomes" id="UP001221757">
    <property type="component" value="Unassembled WGS sequence"/>
</dbReference>
<sequence length="727" mass="79454">MWQAKWKITRRDNIVSTFLPHTPYSNSSQWRAQRTATTRSSSTRSSQAEDIDEEFPATVSAPARLSRAAKTVANVKKGNVEPSLFNSCAAPTGPKPKNTPSSDVPRKRAASSVQEPAKPKARNKDAKESPEAPTTRRESEDDLMEYAAPPKIAKPRTNCQEKIDRSEDESDTTPARKRDQSRAEFADAEEDTAESETEEEEDAAANDDDDDLAQMQDDSVALARVLELERPRLVAVANNAASDDEEEGRHFNPPRTASCASASSGHMSVPASDASSDSGSDEEMRAGLASLSKAYDLVPPPRRKPTAAITNRMSPPPLIPAPKTSKDKTRVRREREHAEVIIICSQLLIPTPMASKGKDPVRGRREVARDAERPVWKTPAPLPPKPRHSLGTSSSSSGTPRVQVKREDKAHALPPAPRRPGLKQESTINVDYDDQSSDDDVQIVEAPDISIVRIDGKVGLKSQHPRVEKTVILAIDYYLGYYLWINAFPSSEEKNKFARDAYLNAAVNLNHHDIKEKLLHEDEYVDSLAHLLHGRISTFRLKAKSAAEMTVITNYALTEQGNEDRVIFLVTGMRYLYPLSTGATDPKTGKPGADVVVKGRGYMSQGIRATLSNAFFKGSPSVASKYANLFKVNKDGRKEVPAAMVALGGTAIHAALNDHRSGQHVASKFEGNTLQEVYDTHIFLLGKMVEANSTVLADLYDSLVDGSRLGAVAGKPMAMEALAILGL</sequence>
<comment type="caution">
    <text evidence="3">The sequence shown here is derived from an EMBL/GenBank/DDBJ whole genome shotgun (WGS) entry which is preliminary data.</text>
</comment>
<feature type="compositionally biased region" description="Basic and acidic residues" evidence="1">
    <location>
        <begin position="356"/>
        <end position="375"/>
    </location>
</feature>
<feature type="region of interest" description="Disordered" evidence="1">
    <location>
        <begin position="237"/>
        <end position="334"/>
    </location>
</feature>
<dbReference type="AlphaFoldDB" id="A0AAD7DFI6"/>
<feature type="compositionally biased region" description="Basic and acidic residues" evidence="1">
    <location>
        <begin position="122"/>
        <end position="139"/>
    </location>
</feature>
<feature type="compositionally biased region" description="Low complexity" evidence="1">
    <location>
        <begin position="28"/>
        <end position="48"/>
    </location>
</feature>
<dbReference type="Pfam" id="PF20149">
    <property type="entry name" value="DUF6532"/>
    <property type="match status" value="1"/>
</dbReference>
<accession>A0AAD7DFI6</accession>
<feature type="compositionally biased region" description="Basic and acidic residues" evidence="1">
    <location>
        <begin position="174"/>
        <end position="185"/>
    </location>
</feature>
<organism evidence="3 4">
    <name type="scientific">Mycena rosella</name>
    <name type="common">Pink bonnet</name>
    <name type="synonym">Agaricus rosellus</name>
    <dbReference type="NCBI Taxonomy" id="1033263"/>
    <lineage>
        <taxon>Eukaryota</taxon>
        <taxon>Fungi</taxon>
        <taxon>Dikarya</taxon>
        <taxon>Basidiomycota</taxon>
        <taxon>Agaricomycotina</taxon>
        <taxon>Agaricomycetes</taxon>
        <taxon>Agaricomycetidae</taxon>
        <taxon>Agaricales</taxon>
        <taxon>Marasmiineae</taxon>
        <taxon>Mycenaceae</taxon>
        <taxon>Mycena</taxon>
    </lineage>
</organism>
<feature type="compositionally biased region" description="Basic and acidic residues" evidence="1">
    <location>
        <begin position="324"/>
        <end position="334"/>
    </location>
</feature>
<gene>
    <name evidence="3" type="ORF">B0H17DRAFT_1134305</name>
</gene>
<name>A0AAD7DFI6_MYCRO</name>
<dbReference type="EMBL" id="JARKIE010000064">
    <property type="protein sequence ID" value="KAJ7690495.1"/>
    <property type="molecule type" value="Genomic_DNA"/>
</dbReference>
<feature type="compositionally biased region" description="Acidic residues" evidence="1">
    <location>
        <begin position="186"/>
        <end position="212"/>
    </location>
</feature>
<evidence type="ECO:0000313" key="4">
    <source>
        <dbReference type="Proteomes" id="UP001221757"/>
    </source>
</evidence>
<proteinExistence type="predicted"/>
<evidence type="ECO:0000256" key="1">
    <source>
        <dbReference type="SAM" id="MobiDB-lite"/>
    </source>
</evidence>
<evidence type="ECO:0000313" key="3">
    <source>
        <dbReference type="EMBL" id="KAJ7690495.1"/>
    </source>
</evidence>
<feature type="region of interest" description="Disordered" evidence="1">
    <location>
        <begin position="352"/>
        <end position="435"/>
    </location>
</feature>
<dbReference type="InterPro" id="IPR045341">
    <property type="entry name" value="DUF6532"/>
</dbReference>
<keyword evidence="4" id="KW-1185">Reference proteome</keyword>
<evidence type="ECO:0000259" key="2">
    <source>
        <dbReference type="Pfam" id="PF20149"/>
    </source>
</evidence>